<evidence type="ECO:0000256" key="6">
    <source>
        <dbReference type="ARBA" id="ARBA00022723"/>
    </source>
</evidence>
<keyword evidence="6" id="KW-0479">Metal-binding</keyword>
<evidence type="ECO:0000256" key="7">
    <source>
        <dbReference type="ARBA" id="ARBA00022827"/>
    </source>
</evidence>
<evidence type="ECO:0000256" key="2">
    <source>
        <dbReference type="ARBA" id="ARBA00011955"/>
    </source>
</evidence>
<dbReference type="EC" id="2.7.1.180" evidence="2"/>
<keyword evidence="7" id="KW-0274">FAD</keyword>
<accession>A0A9X2K6R4</accession>
<evidence type="ECO:0000256" key="9">
    <source>
        <dbReference type="ARBA" id="ARBA00031306"/>
    </source>
</evidence>
<protein>
    <recommendedName>
        <fullName evidence="3">FAD:protein FMN transferase</fullName>
        <ecNumber evidence="2">2.7.1.180</ecNumber>
    </recommendedName>
    <alternativeName>
        <fullName evidence="9">Flavin transferase</fullName>
    </alternativeName>
</protein>
<keyword evidence="11" id="KW-0449">Lipoprotein</keyword>
<evidence type="ECO:0000256" key="1">
    <source>
        <dbReference type="ARBA" id="ARBA00001946"/>
    </source>
</evidence>
<keyword evidence="4" id="KW-0285">Flavoprotein</keyword>
<dbReference type="AlphaFoldDB" id="A0A9X2K6R4"/>
<dbReference type="Proteomes" id="UP001139648">
    <property type="component" value="Unassembled WGS sequence"/>
</dbReference>
<keyword evidence="8" id="KW-0460">Magnesium</keyword>
<gene>
    <name evidence="11" type="ORF">HD597_006026</name>
</gene>
<sequence>MKVLRDRVMGTDLMLVLPPRRHAPVLEWLRTVERTFSRFDPGSDTSRVNAGGPVVVSELFLAALHEACRYLDATGGLFSPFLGAELARLGYDTDFALVGTPEAAPAPPRAAAPAAAPVVHLDHDRRTVTLSPGLAVDLGGFVKGWSVQRAAQAQRESEGVPYGMIDAGGDLVAWRPEGGRPWRIGVEHPLREQPIGVLELPAGTAAVATSSVVRRSWRDRAGTVLHHIVDPRTGEPAGSDCAQATVMTGDLAAAEVYATCLVLLGTREGPPWLAGQDPDARWITVGRDGRVRSSAATA</sequence>
<organism evidence="11 12">
    <name type="scientific">Nonomuraea thailandensis</name>
    <dbReference type="NCBI Taxonomy" id="1188745"/>
    <lineage>
        <taxon>Bacteria</taxon>
        <taxon>Bacillati</taxon>
        <taxon>Actinomycetota</taxon>
        <taxon>Actinomycetes</taxon>
        <taxon>Streptosporangiales</taxon>
        <taxon>Streptosporangiaceae</taxon>
        <taxon>Nonomuraea</taxon>
    </lineage>
</organism>
<comment type="cofactor">
    <cofactor evidence="1">
        <name>Mg(2+)</name>
        <dbReference type="ChEBI" id="CHEBI:18420"/>
    </cofactor>
</comment>
<evidence type="ECO:0000256" key="5">
    <source>
        <dbReference type="ARBA" id="ARBA00022679"/>
    </source>
</evidence>
<evidence type="ECO:0000256" key="8">
    <source>
        <dbReference type="ARBA" id="ARBA00022842"/>
    </source>
</evidence>
<evidence type="ECO:0000256" key="3">
    <source>
        <dbReference type="ARBA" id="ARBA00016337"/>
    </source>
</evidence>
<evidence type="ECO:0000256" key="10">
    <source>
        <dbReference type="ARBA" id="ARBA00048540"/>
    </source>
</evidence>
<dbReference type="PANTHER" id="PTHR30040">
    <property type="entry name" value="THIAMINE BIOSYNTHESIS LIPOPROTEIN APBE"/>
    <property type="match status" value="1"/>
</dbReference>
<evidence type="ECO:0000256" key="4">
    <source>
        <dbReference type="ARBA" id="ARBA00022630"/>
    </source>
</evidence>
<dbReference type="Gene3D" id="3.10.520.10">
    <property type="entry name" value="ApbE-like domains"/>
    <property type="match status" value="1"/>
</dbReference>
<comment type="caution">
    <text evidence="11">The sequence shown here is derived from an EMBL/GenBank/DDBJ whole genome shotgun (WGS) entry which is preliminary data.</text>
</comment>
<dbReference type="SUPFAM" id="SSF143631">
    <property type="entry name" value="ApbE-like"/>
    <property type="match status" value="1"/>
</dbReference>
<name>A0A9X2K6R4_9ACTN</name>
<dbReference type="GO" id="GO:0046872">
    <property type="term" value="F:metal ion binding"/>
    <property type="evidence" value="ECO:0007669"/>
    <property type="project" value="UniProtKB-KW"/>
</dbReference>
<comment type="catalytic activity">
    <reaction evidence="10">
        <text>L-threonyl-[protein] + FAD = FMN-L-threonyl-[protein] + AMP + H(+)</text>
        <dbReference type="Rhea" id="RHEA:36847"/>
        <dbReference type="Rhea" id="RHEA-COMP:11060"/>
        <dbReference type="Rhea" id="RHEA-COMP:11061"/>
        <dbReference type="ChEBI" id="CHEBI:15378"/>
        <dbReference type="ChEBI" id="CHEBI:30013"/>
        <dbReference type="ChEBI" id="CHEBI:57692"/>
        <dbReference type="ChEBI" id="CHEBI:74257"/>
        <dbReference type="ChEBI" id="CHEBI:456215"/>
        <dbReference type="EC" id="2.7.1.180"/>
    </reaction>
</comment>
<dbReference type="PANTHER" id="PTHR30040:SF2">
    <property type="entry name" value="FAD:PROTEIN FMN TRANSFERASE"/>
    <property type="match status" value="1"/>
</dbReference>
<reference evidence="11" key="1">
    <citation type="submission" date="2022-06" db="EMBL/GenBank/DDBJ databases">
        <title>Sequencing the genomes of 1000 actinobacteria strains.</title>
        <authorList>
            <person name="Klenk H.-P."/>
        </authorList>
    </citation>
    <scope>NUCLEOTIDE SEQUENCE</scope>
    <source>
        <strain evidence="11">DSM 46694</strain>
    </source>
</reference>
<proteinExistence type="predicted"/>
<keyword evidence="5" id="KW-0808">Transferase</keyword>
<keyword evidence="12" id="KW-1185">Reference proteome</keyword>
<dbReference type="InterPro" id="IPR024932">
    <property type="entry name" value="ApbE"/>
</dbReference>
<dbReference type="EMBL" id="JAMZEB010000002">
    <property type="protein sequence ID" value="MCP2359006.1"/>
    <property type="molecule type" value="Genomic_DNA"/>
</dbReference>
<dbReference type="RefSeq" id="WP_253746240.1">
    <property type="nucleotide sequence ID" value="NZ_BAABKA010000007.1"/>
</dbReference>
<dbReference type="InterPro" id="IPR003374">
    <property type="entry name" value="ApbE-like_sf"/>
</dbReference>
<evidence type="ECO:0000313" key="12">
    <source>
        <dbReference type="Proteomes" id="UP001139648"/>
    </source>
</evidence>
<evidence type="ECO:0000313" key="11">
    <source>
        <dbReference type="EMBL" id="MCP2359006.1"/>
    </source>
</evidence>
<dbReference type="Pfam" id="PF02424">
    <property type="entry name" value="ApbE"/>
    <property type="match status" value="1"/>
</dbReference>
<dbReference type="GO" id="GO:0016740">
    <property type="term" value="F:transferase activity"/>
    <property type="evidence" value="ECO:0007669"/>
    <property type="project" value="UniProtKB-KW"/>
</dbReference>